<dbReference type="NCBIfam" id="TIGR00566">
    <property type="entry name" value="trpG_papA"/>
    <property type="match status" value="1"/>
</dbReference>
<dbReference type="InterPro" id="IPR006221">
    <property type="entry name" value="TrpG/PapA_dom"/>
</dbReference>
<comment type="caution">
    <text evidence="3">The sequence shown here is derived from an EMBL/GenBank/DDBJ whole genome shotgun (WGS) entry which is preliminary data.</text>
</comment>
<evidence type="ECO:0000259" key="2">
    <source>
        <dbReference type="Pfam" id="PF00117"/>
    </source>
</evidence>
<evidence type="ECO:0000313" key="3">
    <source>
        <dbReference type="EMBL" id="GHG27154.1"/>
    </source>
</evidence>
<protein>
    <submittedName>
        <fullName evidence="3">Glutamine amidotransferase</fullName>
    </submittedName>
</protein>
<keyword evidence="1 3" id="KW-0315">Glutamine amidotransferase</keyword>
<dbReference type="InterPro" id="IPR017926">
    <property type="entry name" value="GATASE"/>
</dbReference>
<organism evidence="3 4">
    <name type="scientific">Amycolatopsis bullii</name>
    <dbReference type="NCBI Taxonomy" id="941987"/>
    <lineage>
        <taxon>Bacteria</taxon>
        <taxon>Bacillati</taxon>
        <taxon>Actinomycetota</taxon>
        <taxon>Actinomycetes</taxon>
        <taxon>Pseudonocardiales</taxon>
        <taxon>Pseudonocardiaceae</taxon>
        <taxon>Amycolatopsis</taxon>
    </lineage>
</organism>
<dbReference type="PANTHER" id="PTHR43418:SF4">
    <property type="entry name" value="MULTIFUNCTIONAL TRYPTOPHAN BIOSYNTHESIS PROTEIN"/>
    <property type="match status" value="1"/>
</dbReference>
<dbReference type="CDD" id="cd01743">
    <property type="entry name" value="GATase1_Anthranilate_Synthase"/>
    <property type="match status" value="1"/>
</dbReference>
<accession>A0ABQ3KJ57</accession>
<dbReference type="SUPFAM" id="SSF52317">
    <property type="entry name" value="Class I glutamine amidotransferase-like"/>
    <property type="match status" value="1"/>
</dbReference>
<evidence type="ECO:0000313" key="4">
    <source>
        <dbReference type="Proteomes" id="UP000649955"/>
    </source>
</evidence>
<reference evidence="4" key="1">
    <citation type="journal article" date="2019" name="Int. J. Syst. Evol. Microbiol.">
        <title>The Global Catalogue of Microorganisms (GCM) 10K type strain sequencing project: providing services to taxonomists for standard genome sequencing and annotation.</title>
        <authorList>
            <consortium name="The Broad Institute Genomics Platform"/>
            <consortium name="The Broad Institute Genome Sequencing Center for Infectious Disease"/>
            <person name="Wu L."/>
            <person name="Ma J."/>
        </authorList>
    </citation>
    <scope>NUCLEOTIDE SEQUENCE [LARGE SCALE GENOMIC DNA]</scope>
    <source>
        <strain evidence="4">CGMCC 4.7680</strain>
    </source>
</reference>
<keyword evidence="4" id="KW-1185">Reference proteome</keyword>
<feature type="domain" description="Glutamine amidotransferase" evidence="2">
    <location>
        <begin position="4"/>
        <end position="184"/>
    </location>
</feature>
<dbReference type="InterPro" id="IPR029062">
    <property type="entry name" value="Class_I_gatase-like"/>
</dbReference>
<proteinExistence type="predicted"/>
<name>A0ABQ3KJ57_9PSEU</name>
<dbReference type="InterPro" id="IPR050472">
    <property type="entry name" value="Anth_synth/Amidotransfase"/>
</dbReference>
<dbReference type="EMBL" id="BNAW01000026">
    <property type="protein sequence ID" value="GHG27154.1"/>
    <property type="molecule type" value="Genomic_DNA"/>
</dbReference>
<dbReference type="RefSeq" id="WP_191314048.1">
    <property type="nucleotide sequence ID" value="NZ_BNAW01000026.1"/>
</dbReference>
<dbReference type="PANTHER" id="PTHR43418">
    <property type="entry name" value="MULTIFUNCTIONAL TRYPTOPHAN BIOSYNTHESIS PROTEIN-RELATED"/>
    <property type="match status" value="1"/>
</dbReference>
<gene>
    <name evidence="3" type="ORF">GCM10017567_53320</name>
</gene>
<dbReference type="Pfam" id="PF00117">
    <property type="entry name" value="GATase"/>
    <property type="match status" value="1"/>
</dbReference>
<dbReference type="PRINTS" id="PR00099">
    <property type="entry name" value="CPSGATASE"/>
</dbReference>
<dbReference type="PRINTS" id="PR00097">
    <property type="entry name" value="ANTSNTHASEII"/>
</dbReference>
<dbReference type="PRINTS" id="PR00096">
    <property type="entry name" value="GATASE"/>
</dbReference>
<dbReference type="PROSITE" id="PS51273">
    <property type="entry name" value="GATASE_TYPE_1"/>
    <property type="match status" value="1"/>
</dbReference>
<sequence>MICVIDNYDSFVYNLVQYLGTLGASCQVYRNDEVTVADVAALAPELVLISPGPGDPAEAGISVELVRRLAGRVPLLGVCLGHQAIGAAFGARVVHAAEPMHGKCSPLAHDGRGVFSGLRDPLTVARYHSMVLDPASLPAEQAVTAWSSTGEVMGVRHRSLPIEGVQFHPESLFTEEGMAMVANAVRPRSLVRS</sequence>
<dbReference type="Proteomes" id="UP000649955">
    <property type="component" value="Unassembled WGS sequence"/>
</dbReference>
<dbReference type="Gene3D" id="3.40.50.880">
    <property type="match status" value="1"/>
</dbReference>
<evidence type="ECO:0000256" key="1">
    <source>
        <dbReference type="ARBA" id="ARBA00022962"/>
    </source>
</evidence>